<gene>
    <name evidence="2" type="ORF">FGO68_gene17777</name>
</gene>
<organism evidence="2 3">
    <name type="scientific">Halteria grandinella</name>
    <dbReference type="NCBI Taxonomy" id="5974"/>
    <lineage>
        <taxon>Eukaryota</taxon>
        <taxon>Sar</taxon>
        <taxon>Alveolata</taxon>
        <taxon>Ciliophora</taxon>
        <taxon>Intramacronucleata</taxon>
        <taxon>Spirotrichea</taxon>
        <taxon>Stichotrichia</taxon>
        <taxon>Sporadotrichida</taxon>
        <taxon>Halteriidae</taxon>
        <taxon>Halteria</taxon>
    </lineage>
</organism>
<evidence type="ECO:0000313" key="3">
    <source>
        <dbReference type="Proteomes" id="UP000785679"/>
    </source>
</evidence>
<evidence type="ECO:0000313" key="2">
    <source>
        <dbReference type="EMBL" id="TNV80060.1"/>
    </source>
</evidence>
<accession>A0A8J8T333</accession>
<name>A0A8J8T333_HALGN</name>
<sequence length="168" mass="18556">MQSPQTSFTAFGLPKLPQPAGHSYTSNGGISLLQQYHPPQQAPALNFQQQNTLHRATQQFPASISEEAIANALRFLQQNQSQQQPMRQEMSIGALGQQMGEYKRHQSNPNLLLSERRGSVFTSLSSCGGTLEQTSTQAITPSQSVKLIPQKPPLFIVQHNSPQQGYQK</sequence>
<protein>
    <submittedName>
        <fullName evidence="2">Uncharacterized protein</fullName>
    </submittedName>
</protein>
<dbReference type="AlphaFoldDB" id="A0A8J8T333"/>
<dbReference type="EMBL" id="RRYP01008039">
    <property type="protein sequence ID" value="TNV80060.1"/>
    <property type="molecule type" value="Genomic_DNA"/>
</dbReference>
<reference evidence="2" key="1">
    <citation type="submission" date="2019-06" db="EMBL/GenBank/DDBJ databases">
        <authorList>
            <person name="Zheng W."/>
        </authorList>
    </citation>
    <scope>NUCLEOTIDE SEQUENCE</scope>
    <source>
        <strain evidence="2">QDHG01</strain>
    </source>
</reference>
<keyword evidence="3" id="KW-1185">Reference proteome</keyword>
<evidence type="ECO:0000256" key="1">
    <source>
        <dbReference type="SAM" id="MobiDB-lite"/>
    </source>
</evidence>
<proteinExistence type="predicted"/>
<dbReference type="Proteomes" id="UP000785679">
    <property type="component" value="Unassembled WGS sequence"/>
</dbReference>
<feature type="region of interest" description="Disordered" evidence="1">
    <location>
        <begin position="1"/>
        <end position="24"/>
    </location>
</feature>
<comment type="caution">
    <text evidence="2">The sequence shown here is derived from an EMBL/GenBank/DDBJ whole genome shotgun (WGS) entry which is preliminary data.</text>
</comment>